<dbReference type="Gene3D" id="1.10.510.10">
    <property type="entry name" value="Transferase(Phosphotransferase) domain 1"/>
    <property type="match status" value="1"/>
</dbReference>
<dbReference type="eggNOG" id="ENOG502S5WB">
    <property type="taxonomic scope" value="Eukaryota"/>
</dbReference>
<organism evidence="3 4">
    <name type="scientific">Gloeophyllum trabeum (strain ATCC 11539 / FP-39264 / Madison 617)</name>
    <name type="common">Brown rot fungus</name>
    <dbReference type="NCBI Taxonomy" id="670483"/>
    <lineage>
        <taxon>Eukaryota</taxon>
        <taxon>Fungi</taxon>
        <taxon>Dikarya</taxon>
        <taxon>Basidiomycota</taxon>
        <taxon>Agaricomycotina</taxon>
        <taxon>Agaricomycetes</taxon>
        <taxon>Gloeophyllales</taxon>
        <taxon>Gloeophyllaceae</taxon>
        <taxon>Gloeophyllum</taxon>
    </lineage>
</organism>
<gene>
    <name evidence="3" type="ORF">GLOTRDRAFT_131185</name>
</gene>
<evidence type="ECO:0000256" key="1">
    <source>
        <dbReference type="SAM" id="MobiDB-lite"/>
    </source>
</evidence>
<dbReference type="GO" id="GO:0004672">
    <property type="term" value="F:protein kinase activity"/>
    <property type="evidence" value="ECO:0007669"/>
    <property type="project" value="InterPro"/>
</dbReference>
<dbReference type="InterPro" id="IPR011009">
    <property type="entry name" value="Kinase-like_dom_sf"/>
</dbReference>
<dbReference type="EMBL" id="KB469305">
    <property type="protein sequence ID" value="EPQ53854.1"/>
    <property type="molecule type" value="Genomic_DNA"/>
</dbReference>
<feature type="compositionally biased region" description="Low complexity" evidence="1">
    <location>
        <begin position="766"/>
        <end position="784"/>
    </location>
</feature>
<feature type="compositionally biased region" description="Polar residues" evidence="1">
    <location>
        <begin position="720"/>
        <end position="730"/>
    </location>
</feature>
<sequence length="860" mass="96188">MPARIARSAPPRNGNANRLDYSRSRSHLSNNDRVDLYHKFSSEKLKQTVHRQVAGAEAAKSVHGPVDIDSFLEIDCFPGMKVCGVKNESVVNITNLLCRVDPTIIGASKRSERLMYSPLADALNEIANKAVTGRPLPVKFDVCGDLRPAEEIGGFRTTPDLSIQPRRKSKNSGSSSDYWARGLGVIEVKATEQEDPWYQRVSTSAGEHEFTEVQLKTWNQIQEYAVMAYRAVPRCFLLGMGFFGDVVRFFRWDRSSIIVSDPVHYKVDPAPLITFVVGLAKFANSGIDRTAHTSLSTKAELALVHSCYDEAVHLGILSEYTPHRDGDTLDGESTRIIVESPQKPGLYETFISIGRPMFYSRFIRGRGTRVWLAKRADRSDDGFVVIKDTWRNESRWTEGEIYGSIYKGAESVFGVARFYHDFDVPDPVSTEMPCCTAAARLNEEGTDLTERIHHRCVLSSVGIPLDRFKSTKQLLHAIRDAVEGHRNMCSNGVLHRDISPHNIMISVYPERELGARGFLIDPELATVDTMPDLATELHYLTGTPPFMAIDRWVDDEADHEAWHDLESFFWVLVFIVIRHTPCYITQKRIDKPAVEFLPSLYDTYPSDRNKKTFLTDDAPNVTVADNPPLTACIRNFASIVRSHYFDEQYKKHIPLEEQNMLTHDRVISVMQEALDSADWPAEAGDAAIAFEPLERRSAQQKQEVAAALNAARLKAESGRNSRLSRTSKSAQVPKPGQQAHGTSQLKPKPSNARNTLAVPPARNTKQKAAVPPAKVPQPVVGQQATALRTRKRKGSSVEEEPANEELAQKRSRHRAPVASRTPVARNTRSAARRNNATSSSQGTTRIVTRSQTRRAQQRSG</sequence>
<dbReference type="GeneID" id="19302259"/>
<accession>S7RMC2</accession>
<feature type="region of interest" description="Disordered" evidence="1">
    <location>
        <begin position="1"/>
        <end position="25"/>
    </location>
</feature>
<dbReference type="PROSITE" id="PS00109">
    <property type="entry name" value="PROTEIN_KINASE_TYR"/>
    <property type="match status" value="1"/>
</dbReference>
<proteinExistence type="predicted"/>
<feature type="compositionally biased region" description="Basic residues" evidence="1">
    <location>
        <begin position="851"/>
        <end position="860"/>
    </location>
</feature>
<protein>
    <recommendedName>
        <fullName evidence="2">Fungal-type protein kinase domain-containing protein</fullName>
    </recommendedName>
</protein>
<feature type="domain" description="Fungal-type protein kinase" evidence="2">
    <location>
        <begin position="211"/>
        <end position="576"/>
    </location>
</feature>
<dbReference type="PANTHER" id="PTHR38248:SF2">
    <property type="entry name" value="FUNK1 11"/>
    <property type="match status" value="1"/>
</dbReference>
<name>S7RMC2_GLOTA</name>
<dbReference type="OMA" id="VAYVIDW"/>
<evidence type="ECO:0000313" key="4">
    <source>
        <dbReference type="Proteomes" id="UP000030669"/>
    </source>
</evidence>
<dbReference type="HOGENOM" id="CLU_014053_1_0_1"/>
<reference evidence="3 4" key="1">
    <citation type="journal article" date="2012" name="Science">
        <title>The Paleozoic origin of enzymatic lignin decomposition reconstructed from 31 fungal genomes.</title>
        <authorList>
            <person name="Floudas D."/>
            <person name="Binder M."/>
            <person name="Riley R."/>
            <person name="Barry K."/>
            <person name="Blanchette R.A."/>
            <person name="Henrissat B."/>
            <person name="Martinez A.T."/>
            <person name="Otillar R."/>
            <person name="Spatafora J.W."/>
            <person name="Yadav J.S."/>
            <person name="Aerts A."/>
            <person name="Benoit I."/>
            <person name="Boyd A."/>
            <person name="Carlson A."/>
            <person name="Copeland A."/>
            <person name="Coutinho P.M."/>
            <person name="de Vries R.P."/>
            <person name="Ferreira P."/>
            <person name="Findley K."/>
            <person name="Foster B."/>
            <person name="Gaskell J."/>
            <person name="Glotzer D."/>
            <person name="Gorecki P."/>
            <person name="Heitman J."/>
            <person name="Hesse C."/>
            <person name="Hori C."/>
            <person name="Igarashi K."/>
            <person name="Jurgens J.A."/>
            <person name="Kallen N."/>
            <person name="Kersten P."/>
            <person name="Kohler A."/>
            <person name="Kuees U."/>
            <person name="Kumar T.K.A."/>
            <person name="Kuo A."/>
            <person name="LaButti K."/>
            <person name="Larrondo L.F."/>
            <person name="Lindquist E."/>
            <person name="Ling A."/>
            <person name="Lombard V."/>
            <person name="Lucas S."/>
            <person name="Lundell T."/>
            <person name="Martin R."/>
            <person name="McLaughlin D.J."/>
            <person name="Morgenstern I."/>
            <person name="Morin E."/>
            <person name="Murat C."/>
            <person name="Nagy L.G."/>
            <person name="Nolan M."/>
            <person name="Ohm R.A."/>
            <person name="Patyshakuliyeva A."/>
            <person name="Rokas A."/>
            <person name="Ruiz-Duenas F.J."/>
            <person name="Sabat G."/>
            <person name="Salamov A."/>
            <person name="Samejima M."/>
            <person name="Schmutz J."/>
            <person name="Slot J.C."/>
            <person name="St John F."/>
            <person name="Stenlid J."/>
            <person name="Sun H."/>
            <person name="Sun S."/>
            <person name="Syed K."/>
            <person name="Tsang A."/>
            <person name="Wiebenga A."/>
            <person name="Young D."/>
            <person name="Pisabarro A."/>
            <person name="Eastwood D.C."/>
            <person name="Martin F."/>
            <person name="Cullen D."/>
            <person name="Grigoriev I.V."/>
            <person name="Hibbett D.S."/>
        </authorList>
    </citation>
    <scope>NUCLEOTIDE SEQUENCE [LARGE SCALE GENOMIC DNA]</scope>
    <source>
        <strain evidence="3 4">ATCC 11539</strain>
    </source>
</reference>
<dbReference type="RefSeq" id="XP_007868127.1">
    <property type="nucleotide sequence ID" value="XM_007869936.1"/>
</dbReference>
<feature type="compositionally biased region" description="Low complexity" evidence="1">
    <location>
        <begin position="824"/>
        <end position="840"/>
    </location>
</feature>
<keyword evidence="4" id="KW-1185">Reference proteome</keyword>
<dbReference type="PANTHER" id="PTHR38248">
    <property type="entry name" value="FUNK1 6"/>
    <property type="match status" value="1"/>
</dbReference>
<feature type="region of interest" description="Disordered" evidence="1">
    <location>
        <begin position="156"/>
        <end position="176"/>
    </location>
</feature>
<feature type="region of interest" description="Disordered" evidence="1">
    <location>
        <begin position="713"/>
        <end position="860"/>
    </location>
</feature>
<dbReference type="KEGG" id="gtr:GLOTRDRAFT_131185"/>
<evidence type="ECO:0000313" key="3">
    <source>
        <dbReference type="EMBL" id="EPQ53854.1"/>
    </source>
</evidence>
<dbReference type="SUPFAM" id="SSF56112">
    <property type="entry name" value="Protein kinase-like (PK-like)"/>
    <property type="match status" value="1"/>
</dbReference>
<dbReference type="Proteomes" id="UP000030669">
    <property type="component" value="Unassembled WGS sequence"/>
</dbReference>
<dbReference type="Pfam" id="PF17667">
    <property type="entry name" value="Pkinase_fungal"/>
    <property type="match status" value="1"/>
</dbReference>
<dbReference type="InterPro" id="IPR040976">
    <property type="entry name" value="Pkinase_fungal"/>
</dbReference>
<evidence type="ECO:0000259" key="2">
    <source>
        <dbReference type="Pfam" id="PF17667"/>
    </source>
</evidence>
<dbReference type="InterPro" id="IPR008266">
    <property type="entry name" value="Tyr_kinase_AS"/>
</dbReference>
<dbReference type="AlphaFoldDB" id="S7RMC2"/>
<dbReference type="OrthoDB" id="2747778at2759"/>